<organism evidence="1 2">
    <name type="scientific">Marseillevirus marseillevirus</name>
    <name type="common">GBM</name>
    <dbReference type="NCBI Taxonomy" id="694581"/>
    <lineage>
        <taxon>Viruses</taxon>
        <taxon>Varidnaviria</taxon>
        <taxon>Bamfordvirae</taxon>
        <taxon>Nucleocytoviricota</taxon>
        <taxon>Megaviricetes</taxon>
        <taxon>Pimascovirales</taxon>
        <taxon>Pimascovirales incertae sedis</taxon>
        <taxon>Marseilleviridae</taxon>
        <taxon>Marseillevirus</taxon>
        <taxon>Marseillevirus massiliense</taxon>
    </lineage>
</organism>
<dbReference type="RefSeq" id="YP_003407036.1">
    <property type="nucleotide sequence ID" value="NC_013756.1"/>
</dbReference>
<dbReference type="EMBL" id="GU071086">
    <property type="protein sequence ID" value="ADB04074.1"/>
    <property type="molecule type" value="Genomic_DNA"/>
</dbReference>
<dbReference type="KEGG" id="vg:8746539"/>
<sequence>MDFSELPPEIHEHIFGFVGENVHKDSFSSKMLYEVFLHNKREAEKKTLEKLLEKKSVFSCLPKFFLEFTEERVVECEKHDFVLPIKVQLRLLSEKNREGFLSLCRDVGTHFPSARSCIPESGRRAFSFGVGRRIALGRKVERNGTLFPELACGFVFQHALGVRMRRSAVMLCRIWLSEEFEEHDKEESLTKLSAMLEWLGREDFLCLAPPWSERVEEIGGILPNGTEELMCLMR</sequence>
<proteinExistence type="predicted"/>
<dbReference type="Proteomes" id="UP000029780">
    <property type="component" value="Segment"/>
</dbReference>
<organismHost>
    <name type="scientific">Acanthamoeba</name>
    <dbReference type="NCBI Taxonomy" id="5754"/>
</organismHost>
<keyword evidence="2" id="KW-1185">Reference proteome</keyword>
<accession>D2XAU7</accession>
<evidence type="ECO:0000313" key="2">
    <source>
        <dbReference type="Proteomes" id="UP000029780"/>
    </source>
</evidence>
<protein>
    <submittedName>
        <fullName evidence="1">Uncharacterized protein</fullName>
    </submittedName>
</protein>
<dbReference type="OrthoDB" id="33894at10239"/>
<reference evidence="1 2" key="1">
    <citation type="journal article" date="2009" name="Proc. Natl. Acad. Sci. U.S.A.">
        <title>Giant Marseillevirus highlights the role of amoebae as a melting pot in emergence of chimeric microorganisms.</title>
        <authorList>
            <person name="Boyer M."/>
            <person name="Yutin N."/>
            <person name="Pagnier I."/>
            <person name="Barrassi L."/>
            <person name="Fournous G."/>
            <person name="Espinosa L."/>
            <person name="Robert C."/>
            <person name="Azza S."/>
            <person name="Sun S."/>
            <person name="Rossmann M.G."/>
            <person name="Suzan-Monti M."/>
            <person name="La Scola B."/>
            <person name="Koonin E.V."/>
            <person name="Raoult D."/>
        </authorList>
    </citation>
    <scope>NUCLEOTIDE SEQUENCE [LARGE SCALE GENOMIC DNA]</scope>
    <source>
        <strain evidence="1 2">T19</strain>
    </source>
</reference>
<name>D2XAU7_GBMV</name>
<gene>
    <name evidence="1" type="ORF">MAR_ORF302</name>
</gene>
<dbReference type="GeneID" id="8746539"/>
<evidence type="ECO:0000313" key="1">
    <source>
        <dbReference type="EMBL" id="ADB04074.1"/>
    </source>
</evidence>